<dbReference type="NCBIfam" id="TIGR03083">
    <property type="entry name" value="maleylpyruvate isomerase family mycothiol-dependent enzyme"/>
    <property type="match status" value="1"/>
</dbReference>
<dbReference type="AlphaFoldDB" id="A0A6J4IEA6"/>
<feature type="domain" description="Mycothiol-dependent maleylpyruvate isomerase metal-binding" evidence="1">
    <location>
        <begin position="10"/>
        <end position="124"/>
    </location>
</feature>
<accession>A0A6J4IEA6</accession>
<dbReference type="InterPro" id="IPR017517">
    <property type="entry name" value="Maleyloyr_isom"/>
</dbReference>
<protein>
    <recommendedName>
        <fullName evidence="1">Mycothiol-dependent maleylpyruvate isomerase metal-binding domain-containing protein</fullName>
    </recommendedName>
</protein>
<sequence length="182" mass="19184">MNRTLTQYTAADRPLTDLLSTVPAAAWADPSPCEGWSAADVVGHLVAAQREFLGTHGVDLGPAPDVATGPAAAWRAHADAVARALADDAVPAREFEGFFGPTTVGAAFLQFYVWDMLVHRWDLARAAGVDAGLTAEELDRIEEGAESFGPALYMDGICRTAVDAPADAPREARVLARLGRAA</sequence>
<dbReference type="EMBL" id="CADCTN010000137">
    <property type="protein sequence ID" value="CAA9247845.1"/>
    <property type="molecule type" value="Genomic_DNA"/>
</dbReference>
<organism evidence="2">
    <name type="scientific">uncultured Blastococcus sp</name>
    <dbReference type="NCBI Taxonomy" id="217144"/>
    <lineage>
        <taxon>Bacteria</taxon>
        <taxon>Bacillati</taxon>
        <taxon>Actinomycetota</taxon>
        <taxon>Actinomycetes</taxon>
        <taxon>Geodermatophilales</taxon>
        <taxon>Geodermatophilaceae</taxon>
        <taxon>Blastococcus</taxon>
        <taxon>environmental samples</taxon>
    </lineage>
</organism>
<dbReference type="Pfam" id="PF11716">
    <property type="entry name" value="MDMPI_N"/>
    <property type="match status" value="1"/>
</dbReference>
<dbReference type="InterPro" id="IPR024344">
    <property type="entry name" value="MDMPI_metal-binding"/>
</dbReference>
<name>A0A6J4IEA6_9ACTN</name>
<dbReference type="GO" id="GO:0046872">
    <property type="term" value="F:metal ion binding"/>
    <property type="evidence" value="ECO:0007669"/>
    <property type="project" value="InterPro"/>
</dbReference>
<gene>
    <name evidence="2" type="ORF">AVDCRST_MAG52-1933</name>
</gene>
<dbReference type="Gene3D" id="1.20.120.450">
    <property type="entry name" value="dinb family like domain"/>
    <property type="match status" value="1"/>
</dbReference>
<reference evidence="2" key="1">
    <citation type="submission" date="2020-02" db="EMBL/GenBank/DDBJ databases">
        <authorList>
            <person name="Meier V. D."/>
        </authorList>
    </citation>
    <scope>NUCLEOTIDE SEQUENCE</scope>
    <source>
        <strain evidence="2">AVDCRST_MAG52</strain>
    </source>
</reference>
<evidence type="ECO:0000259" key="1">
    <source>
        <dbReference type="Pfam" id="PF11716"/>
    </source>
</evidence>
<dbReference type="InterPro" id="IPR034660">
    <property type="entry name" value="DinB/YfiT-like"/>
</dbReference>
<proteinExistence type="predicted"/>
<dbReference type="NCBIfam" id="TIGR03086">
    <property type="entry name" value="TIGR03086 family metal-binding protein"/>
    <property type="match status" value="1"/>
</dbReference>
<dbReference type="SUPFAM" id="SSF109854">
    <property type="entry name" value="DinB/YfiT-like putative metalloenzymes"/>
    <property type="match status" value="1"/>
</dbReference>
<evidence type="ECO:0000313" key="2">
    <source>
        <dbReference type="EMBL" id="CAA9247845.1"/>
    </source>
</evidence>
<dbReference type="InterPro" id="IPR017520">
    <property type="entry name" value="CHP03086"/>
</dbReference>